<dbReference type="InterPro" id="IPR006563">
    <property type="entry name" value="POX_dom"/>
</dbReference>
<keyword evidence="7 8" id="KW-0539">Nucleus</keyword>
<dbReference type="GO" id="GO:0006355">
    <property type="term" value="P:regulation of DNA-templated transcription"/>
    <property type="evidence" value="ECO:0007669"/>
    <property type="project" value="InterPro"/>
</dbReference>
<comment type="caution">
    <text evidence="11">The sequence shown here is derived from an EMBL/GenBank/DDBJ whole genome shotgun (WGS) entry which is preliminary data.</text>
</comment>
<evidence type="ECO:0000256" key="1">
    <source>
        <dbReference type="ARBA" id="ARBA00004123"/>
    </source>
</evidence>
<dbReference type="CDD" id="cd00086">
    <property type="entry name" value="homeodomain"/>
    <property type="match status" value="1"/>
</dbReference>
<dbReference type="InterPro" id="IPR001356">
    <property type="entry name" value="HD"/>
</dbReference>
<comment type="subcellular location">
    <subcellularLocation>
        <location evidence="1 8">Nucleus</location>
    </subcellularLocation>
</comment>
<dbReference type="GO" id="GO:0005634">
    <property type="term" value="C:nucleus"/>
    <property type="evidence" value="ECO:0007669"/>
    <property type="project" value="UniProtKB-SubCell"/>
</dbReference>
<feature type="domain" description="Homeobox" evidence="10">
    <location>
        <begin position="385"/>
        <end position="448"/>
    </location>
</feature>
<evidence type="ECO:0000259" key="10">
    <source>
        <dbReference type="PROSITE" id="PS50071"/>
    </source>
</evidence>
<keyword evidence="4 8" id="KW-0238">DNA-binding</keyword>
<dbReference type="InterPro" id="IPR008422">
    <property type="entry name" value="KN_HD"/>
</dbReference>
<name>A0A2G9I0A3_9LAMI</name>
<protein>
    <submittedName>
        <fullName evidence="11">Transcription factor MEIS1</fullName>
    </submittedName>
</protein>
<dbReference type="SUPFAM" id="SSF46689">
    <property type="entry name" value="Homeodomain-like"/>
    <property type="match status" value="1"/>
</dbReference>
<dbReference type="Pfam" id="PF07526">
    <property type="entry name" value="POX"/>
    <property type="match status" value="1"/>
</dbReference>
<dbReference type="InterPro" id="IPR050224">
    <property type="entry name" value="TALE_homeobox"/>
</dbReference>
<evidence type="ECO:0000256" key="5">
    <source>
        <dbReference type="ARBA" id="ARBA00023155"/>
    </source>
</evidence>
<evidence type="ECO:0000256" key="3">
    <source>
        <dbReference type="ARBA" id="ARBA00023015"/>
    </source>
</evidence>
<dbReference type="Proteomes" id="UP000231279">
    <property type="component" value="Unassembled WGS sequence"/>
</dbReference>
<comment type="similarity">
    <text evidence="2">Belongs to the TALE/BELL homeobox family.</text>
</comment>
<sequence length="646" mass="72360">MASFYPSLSSEGDMLPTAYLLNQKLPSYPSSELNNKVYPSQTSVSLSHPNLLSGSSLSAHQLVEAHESIGMQHIDNQLNATPRYSDGNTVIADANSSEPIQQYQGLSLSLGSQEPSMIPLHSDLNQYTNSSFCSFLSSNMQSELQLSQNNDLKNVQYLSFDLAGKSQDAVKYGAANNFQNFISSKETSFMPIHHALDFTGTFCNSKYLKAAQDLLDELVNVHRGPKLSEKVRNFSLLGQDGSTVTDMKTDGFSSELHESNTNGPHDLSPSERQDLQNKLTKLLSMLDEVDRRYKQYCHQMQVVVSSFDMVAGRGAAVPYTALALRTISRQFRCLRDAVKKQIQAMQKSLGEQDVNSHGAGVLSRLRYLDQQLRQQKTLQQFGVMRQPWRPQRGLPETAVSILRAWLFEHFLHPYPKDSEKIVLARQTGLTRSQVANWFINARVRLWKPMIEEMYKEEFGYAETEPRSSLEHAITTQEISTFDDREEEFQGSLTSAAAADDIYRVQSNESRPNAISSSHIDASGARFTYQNEVFQGNEVNFGLTHMQNKHMVHLAGNSILSDNNASFKNTADANVMDDMMANRVSLALGLRHVEKDSKSIDDGIQPKGNDASSSSSMVLDKLECYYMDPVDNQNRFADSHMLSDFVA</sequence>
<feature type="region of interest" description="Disordered" evidence="9">
    <location>
        <begin position="248"/>
        <end position="271"/>
    </location>
</feature>
<dbReference type="PANTHER" id="PTHR11850">
    <property type="entry name" value="HOMEOBOX PROTEIN TRANSCRIPTION FACTORS"/>
    <property type="match status" value="1"/>
</dbReference>
<dbReference type="Gene3D" id="1.10.10.60">
    <property type="entry name" value="Homeodomain-like"/>
    <property type="match status" value="1"/>
</dbReference>
<evidence type="ECO:0000313" key="11">
    <source>
        <dbReference type="EMBL" id="PIN23010.1"/>
    </source>
</evidence>
<keyword evidence="6" id="KW-0804">Transcription</keyword>
<evidence type="ECO:0000256" key="7">
    <source>
        <dbReference type="ARBA" id="ARBA00023242"/>
    </source>
</evidence>
<dbReference type="PROSITE" id="PS50071">
    <property type="entry name" value="HOMEOBOX_2"/>
    <property type="match status" value="1"/>
</dbReference>
<dbReference type="AlphaFoldDB" id="A0A2G9I0A3"/>
<dbReference type="GO" id="GO:0003677">
    <property type="term" value="F:DNA binding"/>
    <property type="evidence" value="ECO:0007669"/>
    <property type="project" value="UniProtKB-UniRule"/>
</dbReference>
<proteinExistence type="inferred from homology"/>
<evidence type="ECO:0000256" key="9">
    <source>
        <dbReference type="SAM" id="MobiDB-lite"/>
    </source>
</evidence>
<accession>A0A2G9I0A3</accession>
<reference evidence="12" key="1">
    <citation type="journal article" date="2018" name="Gigascience">
        <title>Genome assembly of the Pink Ipe (Handroanthus impetiginosus, Bignoniaceae), a highly valued, ecologically keystone Neotropical timber forest tree.</title>
        <authorList>
            <person name="Silva-Junior O.B."/>
            <person name="Grattapaglia D."/>
            <person name="Novaes E."/>
            <person name="Collevatti R.G."/>
        </authorList>
    </citation>
    <scope>NUCLEOTIDE SEQUENCE [LARGE SCALE GENOMIC DNA]</scope>
    <source>
        <strain evidence="12">cv. UFG-1</strain>
    </source>
</reference>
<keyword evidence="12" id="KW-1185">Reference proteome</keyword>
<dbReference type="OrthoDB" id="10056939at2759"/>
<feature type="DNA-binding region" description="Homeobox" evidence="8">
    <location>
        <begin position="387"/>
        <end position="449"/>
    </location>
</feature>
<evidence type="ECO:0000313" key="12">
    <source>
        <dbReference type="Proteomes" id="UP000231279"/>
    </source>
</evidence>
<evidence type="ECO:0000256" key="8">
    <source>
        <dbReference type="PROSITE-ProRule" id="PRU00108"/>
    </source>
</evidence>
<evidence type="ECO:0000256" key="2">
    <source>
        <dbReference type="ARBA" id="ARBA00006454"/>
    </source>
</evidence>
<gene>
    <name evidence="11" type="ORF">CDL12_04274</name>
</gene>
<organism evidence="11 12">
    <name type="scientific">Handroanthus impetiginosus</name>
    <dbReference type="NCBI Taxonomy" id="429701"/>
    <lineage>
        <taxon>Eukaryota</taxon>
        <taxon>Viridiplantae</taxon>
        <taxon>Streptophyta</taxon>
        <taxon>Embryophyta</taxon>
        <taxon>Tracheophyta</taxon>
        <taxon>Spermatophyta</taxon>
        <taxon>Magnoliopsida</taxon>
        <taxon>eudicotyledons</taxon>
        <taxon>Gunneridae</taxon>
        <taxon>Pentapetalae</taxon>
        <taxon>asterids</taxon>
        <taxon>lamiids</taxon>
        <taxon>Lamiales</taxon>
        <taxon>Bignoniaceae</taxon>
        <taxon>Crescentiina</taxon>
        <taxon>Tabebuia alliance</taxon>
        <taxon>Handroanthus</taxon>
    </lineage>
</organism>
<keyword evidence="3" id="KW-0805">Transcription regulation</keyword>
<dbReference type="STRING" id="429701.A0A2G9I0A3"/>
<dbReference type="InterPro" id="IPR009057">
    <property type="entry name" value="Homeodomain-like_sf"/>
</dbReference>
<dbReference type="SMART" id="SM00389">
    <property type="entry name" value="HOX"/>
    <property type="match status" value="1"/>
</dbReference>
<dbReference type="EMBL" id="NKXS01000650">
    <property type="protein sequence ID" value="PIN23010.1"/>
    <property type="molecule type" value="Genomic_DNA"/>
</dbReference>
<dbReference type="Pfam" id="PF05920">
    <property type="entry name" value="Homeobox_KN"/>
    <property type="match status" value="1"/>
</dbReference>
<evidence type="ECO:0000256" key="6">
    <source>
        <dbReference type="ARBA" id="ARBA00023163"/>
    </source>
</evidence>
<evidence type="ECO:0000256" key="4">
    <source>
        <dbReference type="ARBA" id="ARBA00023125"/>
    </source>
</evidence>
<keyword evidence="5 8" id="KW-0371">Homeobox</keyword>
<dbReference type="SMART" id="SM00574">
    <property type="entry name" value="POX"/>
    <property type="match status" value="1"/>
</dbReference>